<evidence type="ECO:0000313" key="2">
    <source>
        <dbReference type="Proteomes" id="UP000886998"/>
    </source>
</evidence>
<reference evidence="1" key="1">
    <citation type="submission" date="2020-08" db="EMBL/GenBank/DDBJ databases">
        <title>Multicomponent nature underlies the extraordinary mechanical properties of spider dragline silk.</title>
        <authorList>
            <person name="Kono N."/>
            <person name="Nakamura H."/>
            <person name="Mori M."/>
            <person name="Yoshida Y."/>
            <person name="Ohtoshi R."/>
            <person name="Malay A.D."/>
            <person name="Moran D.A.P."/>
            <person name="Tomita M."/>
            <person name="Numata K."/>
            <person name="Arakawa K."/>
        </authorList>
    </citation>
    <scope>NUCLEOTIDE SEQUENCE</scope>
</reference>
<sequence>MAVIDVDASFRLLEDCFEKLKNVLDCAGNPTKSCVKVQELLWTINEVLFHSFPNDCENDDDDCHKVIRNDALINIKVTNDPPFTIHEIDVVINKLKLKKTPGPDSIPNEVVKKLHEMHPDLFLKVFNSCLLLKTFPRCWKKLGLS</sequence>
<dbReference type="Proteomes" id="UP000886998">
    <property type="component" value="Unassembled WGS sequence"/>
</dbReference>
<proteinExistence type="predicted"/>
<dbReference type="AlphaFoldDB" id="A0A8X6YVU5"/>
<dbReference type="EMBL" id="BMAV01023222">
    <property type="protein sequence ID" value="GFY78807.1"/>
    <property type="molecule type" value="Genomic_DNA"/>
</dbReference>
<gene>
    <name evidence="1" type="primary">AVEN_114035_1</name>
    <name evidence="1" type="ORF">TNIN_60321</name>
</gene>
<organism evidence="1 2">
    <name type="scientific">Trichonephila inaurata madagascariensis</name>
    <dbReference type="NCBI Taxonomy" id="2747483"/>
    <lineage>
        <taxon>Eukaryota</taxon>
        <taxon>Metazoa</taxon>
        <taxon>Ecdysozoa</taxon>
        <taxon>Arthropoda</taxon>
        <taxon>Chelicerata</taxon>
        <taxon>Arachnida</taxon>
        <taxon>Araneae</taxon>
        <taxon>Araneomorphae</taxon>
        <taxon>Entelegynae</taxon>
        <taxon>Araneoidea</taxon>
        <taxon>Nephilidae</taxon>
        <taxon>Trichonephila</taxon>
        <taxon>Trichonephila inaurata</taxon>
    </lineage>
</organism>
<keyword evidence="2" id="KW-1185">Reference proteome</keyword>
<name>A0A8X6YVU5_9ARAC</name>
<evidence type="ECO:0000313" key="1">
    <source>
        <dbReference type="EMBL" id="GFY78807.1"/>
    </source>
</evidence>
<accession>A0A8X6YVU5</accession>
<protein>
    <submittedName>
        <fullName evidence="1">Uncharacterized protein</fullName>
    </submittedName>
</protein>
<dbReference type="OrthoDB" id="6627439at2759"/>
<comment type="caution">
    <text evidence="1">The sequence shown here is derived from an EMBL/GenBank/DDBJ whole genome shotgun (WGS) entry which is preliminary data.</text>
</comment>